<dbReference type="SUPFAM" id="SSF103506">
    <property type="entry name" value="Mitochondrial carrier"/>
    <property type="match status" value="1"/>
</dbReference>
<evidence type="ECO:0000313" key="11">
    <source>
        <dbReference type="EMBL" id="CAE1156062.1"/>
    </source>
</evidence>
<dbReference type="Pfam" id="PF00153">
    <property type="entry name" value="Mito_carr"/>
    <property type="match status" value="3"/>
</dbReference>
<organism evidence="11 12">
    <name type="scientific">Acanthosepion pharaonis</name>
    <name type="common">Pharaoh cuttlefish</name>
    <name type="synonym">Sepia pharaonis</name>
    <dbReference type="NCBI Taxonomy" id="158019"/>
    <lineage>
        <taxon>Eukaryota</taxon>
        <taxon>Metazoa</taxon>
        <taxon>Spiralia</taxon>
        <taxon>Lophotrochozoa</taxon>
        <taxon>Mollusca</taxon>
        <taxon>Cephalopoda</taxon>
        <taxon>Coleoidea</taxon>
        <taxon>Decapodiformes</taxon>
        <taxon>Sepiida</taxon>
        <taxon>Sepiina</taxon>
        <taxon>Sepiidae</taxon>
        <taxon>Acanthosepion</taxon>
    </lineage>
</organism>
<keyword evidence="6 10" id="KW-1133">Transmembrane helix</keyword>
<keyword evidence="3 9" id="KW-0813">Transport</keyword>
<comment type="similarity">
    <text evidence="2 9">Belongs to the mitochondrial carrier (TC 2.A.29) family.</text>
</comment>
<sequence length="320" mass="35747">MSVDKSKRVGRWYFGGMASACAACCTHPLDLLKVQLQTQQGEKVKATTLVIRILKNDGVTGLYNGLTASLLRQLTYSLTRFAIYDTAKKQLVKDNQSMPFYQKVLLAGFAGASGGVVGTPADLVNVRMQNDNKLPMDQRRNYKHALDGLYRVYKDEGTPRMFSGVTMASSRAVFVTIGQLACYDQIKSILLHTTFFEDNLITHFSASVLAGTIATFLTMPLDVMKTRMMNAEPGKYKNILSCALDISKNGPLGFFKGFMPAFVRLGPHTTSFSAESMELIEKANSHYYCQVSNFDPNLLKILNSPWNFRQKKNCDLFKYL</sequence>
<evidence type="ECO:0000256" key="5">
    <source>
        <dbReference type="ARBA" id="ARBA00022737"/>
    </source>
</evidence>
<evidence type="ECO:0000256" key="2">
    <source>
        <dbReference type="ARBA" id="ARBA00006375"/>
    </source>
</evidence>
<dbReference type="AlphaFoldDB" id="A0A812AUZ0"/>
<evidence type="ECO:0000256" key="4">
    <source>
        <dbReference type="ARBA" id="ARBA00022692"/>
    </source>
</evidence>
<comment type="caution">
    <text evidence="11">The sequence shown here is derived from an EMBL/GenBank/DDBJ whole genome shotgun (WGS) entry which is preliminary data.</text>
</comment>
<feature type="repeat" description="Solcar" evidence="8">
    <location>
        <begin position="102"/>
        <end position="189"/>
    </location>
</feature>
<comment type="subcellular location">
    <subcellularLocation>
        <location evidence="1">Membrane</location>
        <topology evidence="1">Multi-pass membrane protein</topology>
    </subcellularLocation>
</comment>
<dbReference type="OrthoDB" id="448427at2759"/>
<dbReference type="EMBL" id="CAHIKZ030000149">
    <property type="protein sequence ID" value="CAE1156062.1"/>
    <property type="molecule type" value="Genomic_DNA"/>
</dbReference>
<keyword evidence="12" id="KW-1185">Reference proteome</keyword>
<keyword evidence="4 8" id="KW-0812">Transmembrane</keyword>
<evidence type="ECO:0000256" key="3">
    <source>
        <dbReference type="ARBA" id="ARBA00022448"/>
    </source>
</evidence>
<dbReference type="GO" id="GO:0016020">
    <property type="term" value="C:membrane"/>
    <property type="evidence" value="ECO:0007669"/>
    <property type="project" value="UniProtKB-SubCell"/>
</dbReference>
<dbReference type="InterPro" id="IPR023395">
    <property type="entry name" value="MCP_dom_sf"/>
</dbReference>
<dbReference type="Gene3D" id="1.50.40.10">
    <property type="entry name" value="Mitochondrial carrier domain"/>
    <property type="match status" value="1"/>
</dbReference>
<protein>
    <submittedName>
        <fullName evidence="11">SLC25A10</fullName>
    </submittedName>
</protein>
<evidence type="ECO:0000256" key="9">
    <source>
        <dbReference type="RuleBase" id="RU000488"/>
    </source>
</evidence>
<gene>
    <name evidence="11" type="ORF">SPHA_4645</name>
</gene>
<feature type="repeat" description="Solcar" evidence="8">
    <location>
        <begin position="198"/>
        <end position="282"/>
    </location>
</feature>
<feature type="transmembrane region" description="Helical" evidence="10">
    <location>
        <begin position="200"/>
        <end position="219"/>
    </location>
</feature>
<accession>A0A812AUZ0</accession>
<name>A0A812AUZ0_ACAPH</name>
<evidence type="ECO:0000256" key="6">
    <source>
        <dbReference type="ARBA" id="ARBA00022989"/>
    </source>
</evidence>
<dbReference type="InterPro" id="IPR050391">
    <property type="entry name" value="Mito_Metabolite_Transporter"/>
</dbReference>
<dbReference type="GO" id="GO:0055085">
    <property type="term" value="P:transmembrane transport"/>
    <property type="evidence" value="ECO:0007669"/>
    <property type="project" value="InterPro"/>
</dbReference>
<dbReference type="PROSITE" id="PS50920">
    <property type="entry name" value="SOLCAR"/>
    <property type="match status" value="3"/>
</dbReference>
<evidence type="ECO:0000256" key="7">
    <source>
        <dbReference type="ARBA" id="ARBA00023136"/>
    </source>
</evidence>
<keyword evidence="7 8" id="KW-0472">Membrane</keyword>
<evidence type="ECO:0000256" key="10">
    <source>
        <dbReference type="SAM" id="Phobius"/>
    </source>
</evidence>
<dbReference type="PRINTS" id="PR00926">
    <property type="entry name" value="MITOCARRIER"/>
</dbReference>
<evidence type="ECO:0000256" key="8">
    <source>
        <dbReference type="PROSITE-ProRule" id="PRU00282"/>
    </source>
</evidence>
<keyword evidence="5" id="KW-0677">Repeat</keyword>
<feature type="repeat" description="Solcar" evidence="8">
    <location>
        <begin position="6"/>
        <end position="90"/>
    </location>
</feature>
<dbReference type="Proteomes" id="UP000597762">
    <property type="component" value="Unassembled WGS sequence"/>
</dbReference>
<dbReference type="PANTHER" id="PTHR45618">
    <property type="entry name" value="MITOCHONDRIAL DICARBOXYLATE CARRIER-RELATED"/>
    <property type="match status" value="1"/>
</dbReference>
<dbReference type="InterPro" id="IPR018108">
    <property type="entry name" value="MCP_transmembrane"/>
</dbReference>
<reference evidence="11" key="1">
    <citation type="submission" date="2021-01" db="EMBL/GenBank/DDBJ databases">
        <authorList>
            <person name="Li R."/>
            <person name="Bekaert M."/>
        </authorList>
    </citation>
    <scope>NUCLEOTIDE SEQUENCE</scope>
    <source>
        <strain evidence="11">Farmed</strain>
    </source>
</reference>
<evidence type="ECO:0000256" key="1">
    <source>
        <dbReference type="ARBA" id="ARBA00004141"/>
    </source>
</evidence>
<dbReference type="InterPro" id="IPR002067">
    <property type="entry name" value="MCP"/>
</dbReference>
<evidence type="ECO:0000313" key="12">
    <source>
        <dbReference type="Proteomes" id="UP000597762"/>
    </source>
</evidence>
<proteinExistence type="inferred from homology"/>